<dbReference type="GO" id="GO:0005096">
    <property type="term" value="F:GTPase activator activity"/>
    <property type="evidence" value="ECO:0007669"/>
    <property type="project" value="InterPro"/>
</dbReference>
<gene>
    <name evidence="3" type="ORF">QN277_009699</name>
</gene>
<dbReference type="PANTHER" id="PTHR45705:SF1">
    <property type="entry name" value="FI20236P1"/>
    <property type="match status" value="1"/>
</dbReference>
<organism evidence="3 4">
    <name type="scientific">Acacia crassicarpa</name>
    <name type="common">northern wattle</name>
    <dbReference type="NCBI Taxonomy" id="499986"/>
    <lineage>
        <taxon>Eukaryota</taxon>
        <taxon>Viridiplantae</taxon>
        <taxon>Streptophyta</taxon>
        <taxon>Embryophyta</taxon>
        <taxon>Tracheophyta</taxon>
        <taxon>Spermatophyta</taxon>
        <taxon>Magnoliopsida</taxon>
        <taxon>eudicotyledons</taxon>
        <taxon>Gunneridae</taxon>
        <taxon>Pentapetalae</taxon>
        <taxon>rosids</taxon>
        <taxon>fabids</taxon>
        <taxon>Fabales</taxon>
        <taxon>Fabaceae</taxon>
        <taxon>Caesalpinioideae</taxon>
        <taxon>mimosoid clade</taxon>
        <taxon>Acacieae</taxon>
        <taxon>Acacia</taxon>
    </lineage>
</organism>
<evidence type="ECO:0000259" key="2">
    <source>
        <dbReference type="PROSITE" id="PS50115"/>
    </source>
</evidence>
<dbReference type="Gene3D" id="1.10.220.150">
    <property type="entry name" value="Arf GTPase activating protein"/>
    <property type="match status" value="1"/>
</dbReference>
<reference evidence="3" key="1">
    <citation type="submission" date="2023-10" db="EMBL/GenBank/DDBJ databases">
        <title>Chromosome-level genome of the transformable northern wattle, Acacia crassicarpa.</title>
        <authorList>
            <person name="Massaro I."/>
            <person name="Sinha N.R."/>
            <person name="Poethig S."/>
            <person name="Leichty A.R."/>
        </authorList>
    </citation>
    <scope>NUCLEOTIDE SEQUENCE</scope>
    <source>
        <strain evidence="3">Acra3RX</strain>
        <tissue evidence="3">Leaf</tissue>
    </source>
</reference>
<dbReference type="InterPro" id="IPR037278">
    <property type="entry name" value="ARFGAP/RecO"/>
</dbReference>
<keyword evidence="1" id="KW-0862">Zinc</keyword>
<comment type="caution">
    <text evidence="3">The sequence shown here is derived from an EMBL/GenBank/DDBJ whole genome shotgun (WGS) entry which is preliminary data.</text>
</comment>
<dbReference type="EMBL" id="JAWXYG010000014">
    <property type="protein sequence ID" value="KAK4254297.1"/>
    <property type="molecule type" value="Genomic_DNA"/>
</dbReference>
<dbReference type="Pfam" id="PF01412">
    <property type="entry name" value="ArfGap"/>
    <property type="match status" value="1"/>
</dbReference>
<dbReference type="GO" id="GO:0008270">
    <property type="term" value="F:zinc ion binding"/>
    <property type="evidence" value="ECO:0007669"/>
    <property type="project" value="UniProtKB-KW"/>
</dbReference>
<dbReference type="Proteomes" id="UP001293593">
    <property type="component" value="Unassembled WGS sequence"/>
</dbReference>
<evidence type="ECO:0000256" key="1">
    <source>
        <dbReference type="PROSITE-ProRule" id="PRU00288"/>
    </source>
</evidence>
<dbReference type="AlphaFoldDB" id="A0AAE1IQC3"/>
<dbReference type="PRINTS" id="PR00405">
    <property type="entry name" value="REVINTRACTNG"/>
</dbReference>
<protein>
    <recommendedName>
        <fullName evidence="2">Arf-GAP domain-containing protein</fullName>
    </recommendedName>
</protein>
<dbReference type="InterPro" id="IPR051718">
    <property type="entry name" value="ARF_GTPase-activating"/>
</dbReference>
<keyword evidence="1" id="KW-0863">Zinc-finger</keyword>
<dbReference type="SUPFAM" id="SSF57863">
    <property type="entry name" value="ArfGap/RecO-like zinc finger"/>
    <property type="match status" value="1"/>
</dbReference>
<dbReference type="SMART" id="SM00105">
    <property type="entry name" value="ArfGap"/>
    <property type="match status" value="1"/>
</dbReference>
<keyword evidence="4" id="KW-1185">Reference proteome</keyword>
<accession>A0AAE1IQC3</accession>
<proteinExistence type="predicted"/>
<dbReference type="PROSITE" id="PS50115">
    <property type="entry name" value="ARFGAP"/>
    <property type="match status" value="1"/>
</dbReference>
<dbReference type="GO" id="GO:0005737">
    <property type="term" value="C:cytoplasm"/>
    <property type="evidence" value="ECO:0007669"/>
    <property type="project" value="TreeGrafter"/>
</dbReference>
<sequence>MDNRGGVGRAASGNRRLKNLLLQEDNRFCADCNAKDPKWASVNIGVLICLQCSSAHRGLGTHISKIIDASEPPNPYANCALINSESWLRHWPEG</sequence>
<evidence type="ECO:0000313" key="4">
    <source>
        <dbReference type="Proteomes" id="UP001293593"/>
    </source>
</evidence>
<dbReference type="InterPro" id="IPR001164">
    <property type="entry name" value="ArfGAP_dom"/>
</dbReference>
<name>A0AAE1IQC3_9FABA</name>
<feature type="domain" description="Arf-GAP" evidence="2">
    <location>
        <begin position="14"/>
        <end position="94"/>
    </location>
</feature>
<keyword evidence="1" id="KW-0479">Metal-binding</keyword>
<dbReference type="InterPro" id="IPR038508">
    <property type="entry name" value="ArfGAP_dom_sf"/>
</dbReference>
<dbReference type="PANTHER" id="PTHR45705">
    <property type="entry name" value="FI20236P1"/>
    <property type="match status" value="1"/>
</dbReference>
<evidence type="ECO:0000313" key="3">
    <source>
        <dbReference type="EMBL" id="KAK4254297.1"/>
    </source>
</evidence>